<dbReference type="Pfam" id="PF00573">
    <property type="entry name" value="Ribosomal_L4"/>
    <property type="match status" value="1"/>
</dbReference>
<evidence type="ECO:0000256" key="1">
    <source>
        <dbReference type="ARBA" id="ARBA00010528"/>
    </source>
</evidence>
<dbReference type="InterPro" id="IPR002136">
    <property type="entry name" value="Ribosomal_uL4"/>
</dbReference>
<evidence type="ECO:0000256" key="4">
    <source>
        <dbReference type="ARBA" id="ARBA00040565"/>
    </source>
</evidence>
<dbReference type="AlphaFoldDB" id="A0AAD3H7Z5"/>
<comment type="caution">
    <text evidence="6">The sequence shown here is derived from an EMBL/GenBank/DDBJ whole genome shotgun (WGS) entry which is preliminary data.</text>
</comment>
<feature type="region of interest" description="Disordered" evidence="5">
    <location>
        <begin position="69"/>
        <end position="100"/>
    </location>
</feature>
<gene>
    <name evidence="6" type="ORF">CTEN210_10072</name>
</gene>
<feature type="region of interest" description="Disordered" evidence="5">
    <location>
        <begin position="172"/>
        <end position="221"/>
    </location>
</feature>
<evidence type="ECO:0000256" key="3">
    <source>
        <dbReference type="ARBA" id="ARBA00023274"/>
    </source>
</evidence>
<organism evidence="6 7">
    <name type="scientific">Chaetoceros tenuissimus</name>
    <dbReference type="NCBI Taxonomy" id="426638"/>
    <lineage>
        <taxon>Eukaryota</taxon>
        <taxon>Sar</taxon>
        <taxon>Stramenopiles</taxon>
        <taxon>Ochrophyta</taxon>
        <taxon>Bacillariophyta</taxon>
        <taxon>Coscinodiscophyceae</taxon>
        <taxon>Chaetocerotophycidae</taxon>
        <taxon>Chaetocerotales</taxon>
        <taxon>Chaetocerotaceae</taxon>
        <taxon>Chaetoceros</taxon>
    </lineage>
</organism>
<name>A0AAD3H7Z5_9STRA</name>
<dbReference type="GO" id="GO:0003735">
    <property type="term" value="F:structural constituent of ribosome"/>
    <property type="evidence" value="ECO:0007669"/>
    <property type="project" value="InterPro"/>
</dbReference>
<feature type="compositionally biased region" description="Acidic residues" evidence="5">
    <location>
        <begin position="79"/>
        <end position="100"/>
    </location>
</feature>
<dbReference type="NCBIfam" id="TIGR03953">
    <property type="entry name" value="rplD_bact"/>
    <property type="match status" value="1"/>
</dbReference>
<dbReference type="InterPro" id="IPR013005">
    <property type="entry name" value="Ribosomal_uL4-like"/>
</dbReference>
<evidence type="ECO:0000256" key="5">
    <source>
        <dbReference type="SAM" id="MobiDB-lite"/>
    </source>
</evidence>
<dbReference type="Proteomes" id="UP001054902">
    <property type="component" value="Unassembled WGS sequence"/>
</dbReference>
<keyword evidence="2" id="KW-0689">Ribosomal protein</keyword>
<dbReference type="InterPro" id="IPR023574">
    <property type="entry name" value="Ribosomal_uL4_dom_sf"/>
</dbReference>
<proteinExistence type="inferred from homology"/>
<dbReference type="PANTHER" id="PTHR10746">
    <property type="entry name" value="50S RIBOSOMAL PROTEIN L4"/>
    <property type="match status" value="1"/>
</dbReference>
<keyword evidence="3" id="KW-0687">Ribonucleoprotein</keyword>
<dbReference type="GO" id="GO:0006412">
    <property type="term" value="P:translation"/>
    <property type="evidence" value="ECO:0007669"/>
    <property type="project" value="InterPro"/>
</dbReference>
<feature type="compositionally biased region" description="Basic residues" evidence="5">
    <location>
        <begin position="203"/>
        <end position="219"/>
    </location>
</feature>
<dbReference type="PANTHER" id="PTHR10746:SF6">
    <property type="entry name" value="LARGE RIBOSOMAL SUBUNIT PROTEIN UL4M"/>
    <property type="match status" value="1"/>
</dbReference>
<accession>A0AAD3H7Z5</accession>
<evidence type="ECO:0000256" key="2">
    <source>
        <dbReference type="ARBA" id="ARBA00022980"/>
    </source>
</evidence>
<dbReference type="EMBL" id="BLLK01000047">
    <property type="protein sequence ID" value="GFH53596.1"/>
    <property type="molecule type" value="Genomic_DNA"/>
</dbReference>
<evidence type="ECO:0000313" key="6">
    <source>
        <dbReference type="EMBL" id="GFH53596.1"/>
    </source>
</evidence>
<protein>
    <recommendedName>
        <fullName evidence="4">Large ribosomal subunit protein uL4m</fullName>
    </recommendedName>
</protein>
<dbReference type="Gene3D" id="3.40.1370.10">
    <property type="match status" value="1"/>
</dbReference>
<evidence type="ECO:0000313" key="7">
    <source>
        <dbReference type="Proteomes" id="UP001054902"/>
    </source>
</evidence>
<dbReference type="GO" id="GO:0005840">
    <property type="term" value="C:ribosome"/>
    <property type="evidence" value="ECO:0007669"/>
    <property type="project" value="UniProtKB-KW"/>
</dbReference>
<sequence>MLGSLAARRAINAAIRSRGNLAAASQVSSVVSTNVTSSNTFSTQAATNENTVFMPPNLIIDDRTSASPFAGLEPLNDTSEQEAAIDDGSETEVEYDDDEDDNEGTYFSLQNQAEPIYVTPLPERLHVPIIHFATVEESGSIHLDSHVFGQDPIRTDILHRCVVYQRNKARGKRNGGAKTKTISEVSGSGKKVRNQKGGGIARAGHKRPAHWRGGAKAHGPKGQIQNYETKLNKKVKKMGLRMALSQKLKEGNLILVNDFNLGTYKTKEIANAFQNLAGIGGKEGSSAFILDHVEDNFDEGDEEAMVTSLDGCDINLKVGCSNIFRTKVANYRAANVYDMLKYEKLVLSLSALEQLEARYTDA</sequence>
<comment type="similarity">
    <text evidence="1">Belongs to the universal ribosomal protein uL4 family.</text>
</comment>
<dbReference type="SUPFAM" id="SSF52166">
    <property type="entry name" value="Ribosomal protein L4"/>
    <property type="match status" value="1"/>
</dbReference>
<keyword evidence="7" id="KW-1185">Reference proteome</keyword>
<reference evidence="6 7" key="1">
    <citation type="journal article" date="2021" name="Sci. Rep.">
        <title>The genome of the diatom Chaetoceros tenuissimus carries an ancient integrated fragment of an extant virus.</title>
        <authorList>
            <person name="Hongo Y."/>
            <person name="Kimura K."/>
            <person name="Takaki Y."/>
            <person name="Yoshida Y."/>
            <person name="Baba S."/>
            <person name="Kobayashi G."/>
            <person name="Nagasaki K."/>
            <person name="Hano T."/>
            <person name="Tomaru Y."/>
        </authorList>
    </citation>
    <scope>NUCLEOTIDE SEQUENCE [LARGE SCALE GENOMIC DNA]</scope>
    <source>
        <strain evidence="6 7">NIES-3715</strain>
    </source>
</reference>
<dbReference type="GO" id="GO:1990904">
    <property type="term" value="C:ribonucleoprotein complex"/>
    <property type="evidence" value="ECO:0007669"/>
    <property type="project" value="UniProtKB-KW"/>
</dbReference>